<dbReference type="Pfam" id="PF01436">
    <property type="entry name" value="NHL"/>
    <property type="match status" value="1"/>
</dbReference>
<keyword evidence="4" id="KW-1185">Reference proteome</keyword>
<feature type="domain" description="Teneurin NHL" evidence="2">
    <location>
        <begin position="156"/>
        <end position="321"/>
    </location>
</feature>
<evidence type="ECO:0000256" key="1">
    <source>
        <dbReference type="ARBA" id="ARBA00022737"/>
    </source>
</evidence>
<accession>A0A7X2IRI4</accession>
<proteinExistence type="predicted"/>
<keyword evidence="1" id="KW-0677">Repeat</keyword>
<comment type="caution">
    <text evidence="3">The sequence shown here is derived from an EMBL/GenBank/DDBJ whole genome shotgun (WGS) entry which is preliminary data.</text>
</comment>
<dbReference type="PANTHER" id="PTHR46388:SF2">
    <property type="entry name" value="NHL REPEAT-CONTAINING PROTEIN 2"/>
    <property type="match status" value="1"/>
</dbReference>
<dbReference type="SUPFAM" id="SSF63829">
    <property type="entry name" value="Calcium-dependent phosphotriesterase"/>
    <property type="match status" value="1"/>
</dbReference>
<protein>
    <recommendedName>
        <fullName evidence="2">Teneurin NHL domain-containing protein</fullName>
    </recommendedName>
</protein>
<dbReference type="Proteomes" id="UP000446768">
    <property type="component" value="Unassembled WGS sequence"/>
</dbReference>
<dbReference type="PANTHER" id="PTHR46388">
    <property type="entry name" value="NHL REPEAT-CONTAINING PROTEIN 2"/>
    <property type="match status" value="1"/>
</dbReference>
<dbReference type="InterPro" id="IPR001258">
    <property type="entry name" value="NHL_repeat"/>
</dbReference>
<dbReference type="InterPro" id="IPR011042">
    <property type="entry name" value="6-blade_b-propeller_TolB-like"/>
</dbReference>
<dbReference type="EMBL" id="WKJJ01000016">
    <property type="protein sequence ID" value="MRV74847.1"/>
    <property type="molecule type" value="Genomic_DNA"/>
</dbReference>
<dbReference type="SUPFAM" id="SSF101898">
    <property type="entry name" value="NHL repeat"/>
    <property type="match status" value="1"/>
</dbReference>
<name>A0A7X2IRI4_9BURK</name>
<evidence type="ECO:0000259" key="2">
    <source>
        <dbReference type="Pfam" id="PF25021"/>
    </source>
</evidence>
<dbReference type="AlphaFoldDB" id="A0A7X2IRI4"/>
<gene>
    <name evidence="3" type="ORF">GJ700_24345</name>
</gene>
<reference evidence="3 4" key="1">
    <citation type="submission" date="2019-11" db="EMBL/GenBank/DDBJ databases">
        <title>Novel species isolated from a subtropical stream in China.</title>
        <authorList>
            <person name="Lu H."/>
        </authorList>
    </citation>
    <scope>NUCLEOTIDE SEQUENCE [LARGE SCALE GENOMIC DNA]</scope>
    <source>
        <strain evidence="3 4">FT92W</strain>
    </source>
</reference>
<organism evidence="3 4">
    <name type="scientific">Pseudoduganella rivuli</name>
    <dbReference type="NCBI Taxonomy" id="2666085"/>
    <lineage>
        <taxon>Bacteria</taxon>
        <taxon>Pseudomonadati</taxon>
        <taxon>Pseudomonadota</taxon>
        <taxon>Betaproteobacteria</taxon>
        <taxon>Burkholderiales</taxon>
        <taxon>Oxalobacteraceae</taxon>
        <taxon>Telluria group</taxon>
        <taxon>Pseudoduganella</taxon>
    </lineage>
</organism>
<sequence>MPRIGWELHILALETILMPVAASRTFSLLRLLALGAALTGCGQHADSVPGRAGGPPGIALAQGGAVPGAATAAASKAGAGQPAQVFLMAGSISGDGNTDGYMLAAHFRDPDGVAGDAYGNIFVADTGNHTIRRITPNGMVSTVAGKAGEAGSRDGEGGQARFNTPMGLRIDSVGNLFVADSGNHTIRRIAPDGMVTTMAGKAGEAGAMDGAPGVGRLQQPARFAIGPDGVLYVADAVGGAIRKVAPDGMIATLAVGAPMHNPVDGSLVAKPLSGIRAIAADLSGNLYITNANLQMVLKISTDGQVSHVAGKTNQWDPDISDQIDGAGAQAQFARPGDIVTHRDGSLTVVDYHTVRRISAEGVVTTPPRFNRVSLANNYTALALDRDGAVLMANRNYEEHHVRSAGLSAIYRLHGDGGLTLVAPRPLAAPALSQYGIALPSFGPAALAAGPAGKLYVAGYAALHWLDALGRFVTVPLRAYGAGSISNPSPRTMGMDGAGNAYLVEHGIYKVTPDGWVLVVPAGLDYGGIAVARDGTIYATTVGQGAIYVIREEREPELFAGVPGVLGNGDGPREAATFGRLGGIALDGAGNLYVADTGNHTVRKIGVDGMVTTVAGRTGIAGDTDGAGATLRSPWYITTDHAGNVYVAEQGGYTVRRIARDGAVATVAGKLGSEGIALDSLGRIWGLAGAEGVVYIISDGALLKLIL</sequence>
<dbReference type="InterPro" id="IPR056822">
    <property type="entry name" value="TEN_NHL"/>
</dbReference>
<dbReference type="Gene3D" id="2.120.10.30">
    <property type="entry name" value="TolB, C-terminal domain"/>
    <property type="match status" value="4"/>
</dbReference>
<dbReference type="Pfam" id="PF25021">
    <property type="entry name" value="TEN_NHL"/>
    <property type="match status" value="1"/>
</dbReference>
<evidence type="ECO:0000313" key="3">
    <source>
        <dbReference type="EMBL" id="MRV74847.1"/>
    </source>
</evidence>
<evidence type="ECO:0000313" key="4">
    <source>
        <dbReference type="Proteomes" id="UP000446768"/>
    </source>
</evidence>